<sequence length="396" mass="43167">MFEKVVAAPADPILGLTEEFKKDPRAEKINLGVGIYKNEQGETPVLVTVKKAEAALVETEKTKSYLTIEGTAQYGTAVQKLLFGENAEIIATQRAKTAQAPGGTGALRVAGEFIKRQLGAPKIWISNPTWANHIGVFTAAGLETAQYSYYNAETKEKDFAAMIADLEQAAEGDVVLLHGCCHNPTGIDPTADEWETLAKLVADKKLLPLFDFAYQGFGSGVEDDAAGLRTFAKYNKEILIASSFSKNFGLYNERVGAFTLVGESEDVAATAFSQVKAIIRSIYSNPPAHGAAVVTYILNDDDLRAEWEAEVKEMRDRIQEMRELFVTTLKEQGVDADFSFIERQNGMFSFSGLDKDQVARLKDEFAIYIVGSGRISVAGMTKSNMLPLCQGIAAVM</sequence>
<dbReference type="PANTHER" id="PTHR11879:SF22">
    <property type="entry name" value="ASPARTATE AMINOTRANSFERASE, MITOCHONDRIAL"/>
    <property type="match status" value="1"/>
</dbReference>
<dbReference type="Gene3D" id="3.90.1150.10">
    <property type="entry name" value="Aspartate Aminotransferase, domain 1"/>
    <property type="match status" value="1"/>
</dbReference>
<comment type="subunit">
    <text evidence="3">Homodimer.</text>
</comment>
<keyword evidence="5 7" id="KW-0808">Transferase</keyword>
<dbReference type="Proteomes" id="UP000031672">
    <property type="component" value="Unassembled WGS sequence"/>
</dbReference>
<dbReference type="NCBIfam" id="NF006719">
    <property type="entry name" value="PRK09257.1"/>
    <property type="match status" value="1"/>
</dbReference>
<accession>A0A0C2NJ22</accession>
<gene>
    <name evidence="9" type="ORF">OJ16_06075</name>
</gene>
<dbReference type="PANTHER" id="PTHR11879">
    <property type="entry name" value="ASPARTATE AMINOTRANSFERASE"/>
    <property type="match status" value="1"/>
</dbReference>
<dbReference type="STRING" id="1461322.OJ16_06075"/>
<dbReference type="InterPro" id="IPR000796">
    <property type="entry name" value="Asp_trans"/>
</dbReference>
<dbReference type="OrthoDB" id="9766445at2"/>
<dbReference type="EC" id="2.6.1.-" evidence="7"/>
<dbReference type="SUPFAM" id="SSF53383">
    <property type="entry name" value="PLP-dependent transferases"/>
    <property type="match status" value="1"/>
</dbReference>
<accession>A0A0C2NMY0</accession>
<comment type="cofactor">
    <cofactor evidence="1 7">
        <name>pyridoxal 5'-phosphate</name>
        <dbReference type="ChEBI" id="CHEBI:597326"/>
    </cofactor>
</comment>
<keyword evidence="6" id="KW-0663">Pyridoxal phosphate</keyword>
<dbReference type="CDD" id="cd00609">
    <property type="entry name" value="AAT_like"/>
    <property type="match status" value="1"/>
</dbReference>
<dbReference type="PROSITE" id="PS00105">
    <property type="entry name" value="AA_TRANSFER_CLASS_1"/>
    <property type="match status" value="1"/>
</dbReference>
<evidence type="ECO:0000256" key="6">
    <source>
        <dbReference type="ARBA" id="ARBA00022898"/>
    </source>
</evidence>
<dbReference type="EMBL" id="JTKH01000006">
    <property type="protein sequence ID" value="KII80856.1"/>
    <property type="molecule type" value="Genomic_DNA"/>
</dbReference>
<protein>
    <recommendedName>
        <fullName evidence="7">Aminotransferase</fullName>
        <ecNumber evidence="7">2.6.1.-</ecNumber>
    </recommendedName>
</protein>
<comment type="similarity">
    <text evidence="2 7">Belongs to the class-I pyridoxal-phosphate-dependent aminotransferase family.</text>
</comment>
<evidence type="ECO:0000313" key="9">
    <source>
        <dbReference type="EMBL" id="KII80856.1"/>
    </source>
</evidence>
<dbReference type="RefSeq" id="WP_040988401.1">
    <property type="nucleotide sequence ID" value="NZ_JTKH01000006.1"/>
</dbReference>
<evidence type="ECO:0000259" key="8">
    <source>
        <dbReference type="Pfam" id="PF00155"/>
    </source>
</evidence>
<evidence type="ECO:0000256" key="5">
    <source>
        <dbReference type="ARBA" id="ARBA00022679"/>
    </source>
</evidence>
<proteinExistence type="inferred from homology"/>
<feature type="domain" description="Aminotransferase class I/classII large" evidence="8">
    <location>
        <begin position="27"/>
        <end position="392"/>
    </location>
</feature>
<evidence type="ECO:0000256" key="1">
    <source>
        <dbReference type="ARBA" id="ARBA00001933"/>
    </source>
</evidence>
<dbReference type="GO" id="GO:0005829">
    <property type="term" value="C:cytosol"/>
    <property type="evidence" value="ECO:0007669"/>
    <property type="project" value="TreeGrafter"/>
</dbReference>
<name>A0A0C2NMY0_9VIBR</name>
<reference evidence="9 10" key="1">
    <citation type="submission" date="2014-11" db="EMBL/GenBank/DDBJ databases">
        <title>Draft Genome Sequence of Vibrio piscirenalis strains CECT 8603T and CECT 8604, two marine Gammaproteobacterium isolated from cultured gilthead sea bream (Sparus aurata).</title>
        <authorList>
            <person name="Arahal D.R."/>
            <person name="Rodrigo-Torres L."/>
            <person name="Lucena T."/>
            <person name="Pujalte M.J."/>
        </authorList>
    </citation>
    <scope>NUCLEOTIDE SEQUENCE [LARGE SCALE GENOMIC DNA]</scope>
    <source>
        <strain evidence="9 10">DCR 1-4-2</strain>
    </source>
</reference>
<evidence type="ECO:0000256" key="7">
    <source>
        <dbReference type="RuleBase" id="RU000481"/>
    </source>
</evidence>
<dbReference type="FunFam" id="3.40.640.10:FF:000015">
    <property type="entry name" value="Aspartate aminotransferase"/>
    <property type="match status" value="1"/>
</dbReference>
<dbReference type="InterPro" id="IPR015422">
    <property type="entry name" value="PyrdxlP-dep_Trfase_small"/>
</dbReference>
<evidence type="ECO:0000313" key="10">
    <source>
        <dbReference type="Proteomes" id="UP000031672"/>
    </source>
</evidence>
<dbReference type="InterPro" id="IPR015424">
    <property type="entry name" value="PyrdxlP-dep_Trfase"/>
</dbReference>
<dbReference type="InterPro" id="IPR015421">
    <property type="entry name" value="PyrdxlP-dep_Trfase_major"/>
</dbReference>
<keyword evidence="10" id="KW-1185">Reference proteome</keyword>
<comment type="caution">
    <text evidence="9">The sequence shown here is derived from an EMBL/GenBank/DDBJ whole genome shotgun (WGS) entry which is preliminary data.</text>
</comment>
<dbReference type="InterPro" id="IPR004838">
    <property type="entry name" value="NHTrfase_class1_PyrdxlP-BS"/>
</dbReference>
<dbReference type="FunFam" id="3.90.1150.10:FF:000001">
    <property type="entry name" value="Aspartate aminotransferase"/>
    <property type="match status" value="1"/>
</dbReference>
<dbReference type="GO" id="GO:0042802">
    <property type="term" value="F:identical protein binding"/>
    <property type="evidence" value="ECO:0007669"/>
    <property type="project" value="TreeGrafter"/>
</dbReference>
<dbReference type="AlphaFoldDB" id="A0A0C2NMY0"/>
<dbReference type="GO" id="GO:0033585">
    <property type="term" value="P:L-phenylalanine biosynthetic process from chorismate via phenylpyruvate"/>
    <property type="evidence" value="ECO:0007669"/>
    <property type="project" value="TreeGrafter"/>
</dbReference>
<dbReference type="InterPro" id="IPR004839">
    <property type="entry name" value="Aminotransferase_I/II_large"/>
</dbReference>
<dbReference type="GO" id="GO:0004069">
    <property type="term" value="F:L-aspartate:2-oxoglutarate aminotransferase activity"/>
    <property type="evidence" value="ECO:0007669"/>
    <property type="project" value="TreeGrafter"/>
</dbReference>
<dbReference type="Gene3D" id="3.40.640.10">
    <property type="entry name" value="Type I PLP-dependent aspartate aminotransferase-like (Major domain)"/>
    <property type="match status" value="1"/>
</dbReference>
<dbReference type="Pfam" id="PF00155">
    <property type="entry name" value="Aminotran_1_2"/>
    <property type="match status" value="1"/>
</dbReference>
<evidence type="ECO:0000256" key="4">
    <source>
        <dbReference type="ARBA" id="ARBA00022576"/>
    </source>
</evidence>
<evidence type="ECO:0000256" key="3">
    <source>
        <dbReference type="ARBA" id="ARBA00011738"/>
    </source>
</evidence>
<evidence type="ECO:0000256" key="2">
    <source>
        <dbReference type="ARBA" id="ARBA00007441"/>
    </source>
</evidence>
<organism evidence="9 10">
    <name type="scientific">Vibrio renipiscarius</name>
    <dbReference type="NCBI Taxonomy" id="1461322"/>
    <lineage>
        <taxon>Bacteria</taxon>
        <taxon>Pseudomonadati</taxon>
        <taxon>Pseudomonadota</taxon>
        <taxon>Gammaproteobacteria</taxon>
        <taxon>Vibrionales</taxon>
        <taxon>Vibrionaceae</taxon>
        <taxon>Vibrio</taxon>
    </lineage>
</organism>
<dbReference type="PRINTS" id="PR00799">
    <property type="entry name" value="TRANSAMINASE"/>
</dbReference>
<dbReference type="GO" id="GO:0004838">
    <property type="term" value="F:L-tyrosine-2-oxoglutarate transaminase activity"/>
    <property type="evidence" value="ECO:0007669"/>
    <property type="project" value="TreeGrafter"/>
</dbReference>
<dbReference type="GO" id="GO:0030170">
    <property type="term" value="F:pyridoxal phosphate binding"/>
    <property type="evidence" value="ECO:0007669"/>
    <property type="project" value="InterPro"/>
</dbReference>
<keyword evidence="4 7" id="KW-0032">Aminotransferase</keyword>